<keyword evidence="14" id="KW-1185">Reference proteome</keyword>
<evidence type="ECO:0000259" key="12">
    <source>
        <dbReference type="SMART" id="SM00382"/>
    </source>
</evidence>
<keyword evidence="5" id="KW-0067">ATP-binding</keyword>
<evidence type="ECO:0000256" key="9">
    <source>
        <dbReference type="ARBA" id="ARBA00043975"/>
    </source>
</evidence>
<evidence type="ECO:0000256" key="6">
    <source>
        <dbReference type="ARBA" id="ARBA00023125"/>
    </source>
</evidence>
<reference evidence="13" key="2">
    <citation type="submission" date="2023-04" db="EMBL/GenBank/DDBJ databases">
        <authorList>
            <person name="Bruccoleri R.E."/>
            <person name="Oakeley E.J."/>
            <person name="Faust A.-M."/>
            <person name="Dessus-Babus S."/>
            <person name="Altorfer M."/>
            <person name="Burckhardt D."/>
            <person name="Oertli M."/>
            <person name="Naumann U."/>
            <person name="Petersen F."/>
            <person name="Wong J."/>
        </authorList>
    </citation>
    <scope>NUCLEOTIDE SEQUENCE</scope>
    <source>
        <strain evidence="13">GSM-AAB239-AS_SAM_17_03QT</strain>
        <tissue evidence="13">Leaf</tissue>
    </source>
</reference>
<evidence type="ECO:0000313" key="13">
    <source>
        <dbReference type="EMBL" id="KAJ6808935.1"/>
    </source>
</evidence>
<evidence type="ECO:0000256" key="7">
    <source>
        <dbReference type="ARBA" id="ARBA00023242"/>
    </source>
</evidence>
<keyword evidence="8" id="KW-0131">Cell cycle</keyword>
<dbReference type="CDD" id="cd00009">
    <property type="entry name" value="AAA"/>
    <property type="match status" value="1"/>
</dbReference>
<dbReference type="Proteomes" id="UP001140949">
    <property type="component" value="Unassembled WGS sequence"/>
</dbReference>
<feature type="compositionally biased region" description="Polar residues" evidence="11">
    <location>
        <begin position="840"/>
        <end position="870"/>
    </location>
</feature>
<feature type="region of interest" description="Disordered" evidence="11">
    <location>
        <begin position="1"/>
        <end position="125"/>
    </location>
</feature>
<dbReference type="SUPFAM" id="SSF52540">
    <property type="entry name" value="P-loop containing nucleoside triphosphate hydrolases"/>
    <property type="match status" value="1"/>
</dbReference>
<evidence type="ECO:0000256" key="1">
    <source>
        <dbReference type="ARBA" id="ARBA00004123"/>
    </source>
</evidence>
<feature type="domain" description="AAA+ ATPase" evidence="12">
    <location>
        <begin position="334"/>
        <end position="487"/>
    </location>
</feature>
<protein>
    <recommendedName>
        <fullName evidence="10">Chromosome transmission fidelity protein 18 homolog</fullName>
    </recommendedName>
</protein>
<evidence type="ECO:0000256" key="2">
    <source>
        <dbReference type="ARBA" id="ARBA00011480"/>
    </source>
</evidence>
<dbReference type="Pfam" id="PF00004">
    <property type="entry name" value="AAA"/>
    <property type="match status" value="1"/>
</dbReference>
<evidence type="ECO:0000256" key="5">
    <source>
        <dbReference type="ARBA" id="ARBA00022840"/>
    </source>
</evidence>
<dbReference type="GO" id="GO:0005524">
    <property type="term" value="F:ATP binding"/>
    <property type="evidence" value="ECO:0007669"/>
    <property type="project" value="UniProtKB-KW"/>
</dbReference>
<comment type="subunit">
    <text evidence="2">Heterotetramer of subunits RFC2, RFC3, RFC4 and RFC5 that can form a complex with RFC1.</text>
</comment>
<evidence type="ECO:0000256" key="11">
    <source>
        <dbReference type="SAM" id="MobiDB-lite"/>
    </source>
</evidence>
<keyword evidence="4" id="KW-0547">Nucleotide-binding</keyword>
<name>A0AAX6EYW7_IRIPA</name>
<dbReference type="GO" id="GO:0003677">
    <property type="term" value="F:DNA binding"/>
    <property type="evidence" value="ECO:0007669"/>
    <property type="project" value="UniProtKB-KW"/>
</dbReference>
<evidence type="ECO:0000313" key="14">
    <source>
        <dbReference type="Proteomes" id="UP001140949"/>
    </source>
</evidence>
<feature type="region of interest" description="Disordered" evidence="11">
    <location>
        <begin position="840"/>
        <end position="891"/>
    </location>
</feature>
<keyword evidence="6" id="KW-0238">DNA-binding</keyword>
<dbReference type="InterPro" id="IPR003593">
    <property type="entry name" value="AAA+_ATPase"/>
</dbReference>
<evidence type="ECO:0000256" key="4">
    <source>
        <dbReference type="ARBA" id="ARBA00022741"/>
    </source>
</evidence>
<feature type="compositionally biased region" description="Acidic residues" evidence="11">
    <location>
        <begin position="114"/>
        <end position="124"/>
    </location>
</feature>
<comment type="subcellular location">
    <subcellularLocation>
        <location evidence="1">Nucleus</location>
    </subcellularLocation>
</comment>
<comment type="similarity">
    <text evidence="9">Belongs to the activator 1 small subunits family. CTF18 subfamily.</text>
</comment>
<gene>
    <name evidence="13" type="ORF">M6B38_163670</name>
</gene>
<keyword evidence="3" id="KW-0235">DNA replication</keyword>
<dbReference type="InterPro" id="IPR003959">
    <property type="entry name" value="ATPase_AAA_core"/>
</dbReference>
<dbReference type="InterPro" id="IPR027417">
    <property type="entry name" value="P-loop_NTPase"/>
</dbReference>
<feature type="compositionally biased region" description="Basic and acidic residues" evidence="11">
    <location>
        <begin position="50"/>
        <end position="66"/>
    </location>
</feature>
<dbReference type="CDD" id="cd18140">
    <property type="entry name" value="HLD_clamp_RFC"/>
    <property type="match status" value="1"/>
</dbReference>
<proteinExistence type="inferred from homology"/>
<sequence length="950" mass="106968">MDFEMDIPDADELQWLESNSFPPEDEDEYIIEEEGEAIAEELPANPNDQSDLRKRARSDLPEEKGGPETSGRIKRRELLPAEDDDEEWLRRSPAKGPADDVLPEADAPVLAPPEVEEEEEEEEKENIISRFAIEIEGECMPVTGPGGDRVYAKLDSREEVSGAAKPKQKFVRDKSSNGLLSAPISELINEMEQEILQKTLKESFGSPSHAGHPASPIVTEQLWVDKYSPNSFTELLSDEQTNREVLLWLKQWDSCVFGSHIRSTTEDVLSALRRYSSAQHQKHSDKRGFFSKNLGASFSNQRHPLPNVAEKENDNLNSIPELRSKKLTVNCAPEQKVLLLCGPPGLGKTTLAHVAAKHCGYRVVEINASDERSTSTVESKILDVVQMDSVMSDSKPKCLVIDEIDGALGEGKGAVEVILKMLAAEKQSSVEKGATQQAQTGKASSRKGQRAVKLLRPVICICNDLYAPALRSLRQVAKVHTFVQPTTSRVVNRLKYICKKEGFKTNSISLSALAEYTECDIRSCLNTLQFLYKKNETLNFLDVGSQVVGRKDMSRSIFDIWKEVFQKRKSKRERKSETDSSGHKNFDFLYSLFSNRGDYELTMDGIHENFLRLSYHDPMMQKTVKCLDALGISDSLLQYMWRTQHMSLNVYQPSIAITMRNMISQFEKPNIEWPKSLQRCRVMLMERKDSLKIWHNKISPSISRHLSSEYFVEDLISPLLHILSPPALRPVALHLLSEREKNDLAQLVDTMVSYSITYKHLKPEPLQNVNKFLAVSDAPELSLDPPIDNFVKFKDYQSEYVGLSLAMKQILVHEVEKQRIMRESTGRANDKVMPSINSTTATAAGSSQLKVAPNKRQSLASTTTNSSEISKSFPPTGKPSKTPEVKRSVRTSSSFFDSFRKGSDKESRGPGEIVPKAATIERDSRPLLFKYNEGFTNAVKRPVKIRELLL</sequence>
<dbReference type="Gene3D" id="3.40.50.300">
    <property type="entry name" value="P-loop containing nucleotide triphosphate hydrolases"/>
    <property type="match status" value="1"/>
</dbReference>
<feature type="compositionally biased region" description="Acidic residues" evidence="11">
    <location>
        <begin position="23"/>
        <end position="39"/>
    </location>
</feature>
<dbReference type="GO" id="GO:0005634">
    <property type="term" value="C:nucleus"/>
    <property type="evidence" value="ECO:0007669"/>
    <property type="project" value="UniProtKB-SubCell"/>
</dbReference>
<dbReference type="InterPro" id="IPR053016">
    <property type="entry name" value="CTF18-RFC_complex"/>
</dbReference>
<reference evidence="13" key="1">
    <citation type="journal article" date="2023" name="GigaByte">
        <title>Genome assembly of the bearded iris, Iris pallida Lam.</title>
        <authorList>
            <person name="Bruccoleri R.E."/>
            <person name="Oakeley E.J."/>
            <person name="Faust A.M.E."/>
            <person name="Altorfer M."/>
            <person name="Dessus-Babus S."/>
            <person name="Burckhardt D."/>
            <person name="Oertli M."/>
            <person name="Naumann U."/>
            <person name="Petersen F."/>
            <person name="Wong J."/>
        </authorList>
    </citation>
    <scope>NUCLEOTIDE SEQUENCE</scope>
    <source>
        <strain evidence="13">GSM-AAB239-AS_SAM_17_03QT</strain>
    </source>
</reference>
<accession>A0AAX6EYW7</accession>
<evidence type="ECO:0000256" key="10">
    <source>
        <dbReference type="ARBA" id="ARBA00069525"/>
    </source>
</evidence>
<dbReference type="Gene3D" id="1.10.8.60">
    <property type="match status" value="1"/>
</dbReference>
<feature type="compositionally biased region" description="Acidic residues" evidence="11">
    <location>
        <begin position="1"/>
        <end position="14"/>
    </location>
</feature>
<dbReference type="PANTHER" id="PTHR46765">
    <property type="entry name" value="P-LOOP CONTAINING NUCLEOSIDE TRIPHOSPHATE HYDROLASES SUPERFAMILY PROTEIN"/>
    <property type="match status" value="1"/>
</dbReference>
<dbReference type="AlphaFoldDB" id="A0AAX6EYW7"/>
<dbReference type="SMART" id="SM00382">
    <property type="entry name" value="AAA"/>
    <property type="match status" value="1"/>
</dbReference>
<dbReference type="GO" id="GO:0016887">
    <property type="term" value="F:ATP hydrolysis activity"/>
    <property type="evidence" value="ECO:0007669"/>
    <property type="project" value="InterPro"/>
</dbReference>
<evidence type="ECO:0000256" key="3">
    <source>
        <dbReference type="ARBA" id="ARBA00022705"/>
    </source>
</evidence>
<comment type="caution">
    <text evidence="13">The sequence shown here is derived from an EMBL/GenBank/DDBJ whole genome shotgun (WGS) entry which is preliminary data.</text>
</comment>
<keyword evidence="7" id="KW-0539">Nucleus</keyword>
<dbReference type="FunFam" id="1.10.8.60:FF:000074">
    <property type="entry name" value="Chromosome transmission fidelity protein 18"/>
    <property type="match status" value="1"/>
</dbReference>
<feature type="compositionally biased region" description="Low complexity" evidence="11">
    <location>
        <begin position="104"/>
        <end position="113"/>
    </location>
</feature>
<dbReference type="EMBL" id="JANAVB010033217">
    <property type="protein sequence ID" value="KAJ6808935.1"/>
    <property type="molecule type" value="Genomic_DNA"/>
</dbReference>
<evidence type="ECO:0000256" key="8">
    <source>
        <dbReference type="ARBA" id="ARBA00023306"/>
    </source>
</evidence>
<dbReference type="InterPro" id="IPR047854">
    <property type="entry name" value="RFC_lid"/>
</dbReference>
<dbReference type="GO" id="GO:0006260">
    <property type="term" value="P:DNA replication"/>
    <property type="evidence" value="ECO:0007669"/>
    <property type="project" value="UniProtKB-KW"/>
</dbReference>
<organism evidence="13 14">
    <name type="scientific">Iris pallida</name>
    <name type="common">Sweet iris</name>
    <dbReference type="NCBI Taxonomy" id="29817"/>
    <lineage>
        <taxon>Eukaryota</taxon>
        <taxon>Viridiplantae</taxon>
        <taxon>Streptophyta</taxon>
        <taxon>Embryophyta</taxon>
        <taxon>Tracheophyta</taxon>
        <taxon>Spermatophyta</taxon>
        <taxon>Magnoliopsida</taxon>
        <taxon>Liliopsida</taxon>
        <taxon>Asparagales</taxon>
        <taxon>Iridaceae</taxon>
        <taxon>Iridoideae</taxon>
        <taxon>Irideae</taxon>
        <taxon>Iris</taxon>
    </lineage>
</organism>
<dbReference type="PANTHER" id="PTHR46765:SF1">
    <property type="entry name" value="P-LOOP CONTAINING NUCLEOSIDE TRIPHOSPHATE HYDROLASES SUPERFAMILY PROTEIN"/>
    <property type="match status" value="1"/>
</dbReference>